<evidence type="ECO:0000259" key="6">
    <source>
        <dbReference type="PROSITE" id="PS51471"/>
    </source>
</evidence>
<name>A0A6B2QUC2_9BURK</name>
<organism evidence="7">
    <name type="scientific">Sheuella amnicola</name>
    <dbReference type="NCBI Taxonomy" id="2707330"/>
    <lineage>
        <taxon>Bacteria</taxon>
        <taxon>Pseudomonadati</taxon>
        <taxon>Pseudomonadota</taxon>
        <taxon>Betaproteobacteria</taxon>
        <taxon>Burkholderiales</taxon>
        <taxon>Alcaligenaceae</taxon>
        <taxon>Sheuella</taxon>
    </lineage>
</organism>
<dbReference type="InterPro" id="IPR004574">
    <property type="entry name" value="Alkb"/>
</dbReference>
<evidence type="ECO:0000256" key="3">
    <source>
        <dbReference type="ARBA" id="ARBA00023002"/>
    </source>
</evidence>
<dbReference type="Gene3D" id="2.60.120.590">
    <property type="entry name" value="Alpha-ketoglutarate-dependent dioxygenase AlkB-like"/>
    <property type="match status" value="1"/>
</dbReference>
<feature type="binding site" evidence="5">
    <location>
        <position position="134"/>
    </location>
    <ligand>
        <name>Fe cation</name>
        <dbReference type="ChEBI" id="CHEBI:24875"/>
        <note>catalytic</note>
    </ligand>
</feature>
<dbReference type="Pfam" id="PF13532">
    <property type="entry name" value="2OG-FeII_Oxy_2"/>
    <property type="match status" value="1"/>
</dbReference>
<evidence type="ECO:0000256" key="4">
    <source>
        <dbReference type="ARBA" id="ARBA00023004"/>
    </source>
</evidence>
<dbReference type="AlphaFoldDB" id="A0A6B2QUC2"/>
<feature type="binding site" evidence="5">
    <location>
        <position position="136"/>
    </location>
    <ligand>
        <name>Fe cation</name>
        <dbReference type="ChEBI" id="CHEBI:24875"/>
        <note>catalytic</note>
    </ligand>
</feature>
<comment type="cofactor">
    <cofactor evidence="5">
        <name>Fe(2+)</name>
        <dbReference type="ChEBI" id="CHEBI:29033"/>
    </cofactor>
    <text evidence="5">Binds 1 Fe(2+) ion per subunit.</text>
</comment>
<evidence type="ECO:0000256" key="2">
    <source>
        <dbReference type="ARBA" id="ARBA00022964"/>
    </source>
</evidence>
<dbReference type="PROSITE" id="PS51471">
    <property type="entry name" value="FE2OG_OXY"/>
    <property type="match status" value="1"/>
</dbReference>
<dbReference type="PANTHER" id="PTHR16557:SF2">
    <property type="entry name" value="NUCLEIC ACID DIOXYGENASE ALKBH1"/>
    <property type="match status" value="1"/>
</dbReference>
<protein>
    <submittedName>
        <fullName evidence="7">DNA oxidative demethylase AlkB</fullName>
        <ecNumber evidence="7">1.14.11.33</ecNumber>
    </submittedName>
</protein>
<dbReference type="NCBIfam" id="NF011930">
    <property type="entry name" value="PRK15401.1"/>
    <property type="match status" value="1"/>
</dbReference>
<dbReference type="GO" id="GO:0008168">
    <property type="term" value="F:methyltransferase activity"/>
    <property type="evidence" value="ECO:0007669"/>
    <property type="project" value="UniProtKB-KW"/>
</dbReference>
<dbReference type="PANTHER" id="PTHR16557">
    <property type="entry name" value="ALKYLATED DNA REPAIR PROTEIN ALKB-RELATED"/>
    <property type="match status" value="1"/>
</dbReference>
<sequence length="216" mass="23833">MSDLFSDANHAQPGVEILDSGVVLLHGFALQQSEALKREINKIDQQSPYRQLTTPGGLKMSVTTTSCGDLGWHSDEYGYRYVRRDPISDLPWPKMPDSFLQLASCAAAKAGFDHYKPDACLINRYMPGNKMSLHQDKNELDFSAPIVSVSLGLPAVFMFGGLRRSDPVSKLLLHHGDVLVWGGPARLRFHGVMSLGQGHDPAWGSQRINLTFRKAG</sequence>
<dbReference type="GO" id="GO:0032259">
    <property type="term" value="P:methylation"/>
    <property type="evidence" value="ECO:0007669"/>
    <property type="project" value="UniProtKB-KW"/>
</dbReference>
<keyword evidence="7" id="KW-0808">Transferase</keyword>
<keyword evidence="7" id="KW-0489">Methyltransferase</keyword>
<dbReference type="GO" id="GO:0035513">
    <property type="term" value="P:oxidative RNA demethylation"/>
    <property type="evidence" value="ECO:0007669"/>
    <property type="project" value="TreeGrafter"/>
</dbReference>
<keyword evidence="4 5" id="KW-0408">Iron</keyword>
<feature type="binding site" evidence="5">
    <location>
        <position position="190"/>
    </location>
    <ligand>
        <name>Fe cation</name>
        <dbReference type="ChEBI" id="CHEBI:24875"/>
        <note>catalytic</note>
    </ligand>
</feature>
<proteinExistence type="predicted"/>
<dbReference type="InterPro" id="IPR037151">
    <property type="entry name" value="AlkB-like_sf"/>
</dbReference>
<dbReference type="InterPro" id="IPR027450">
    <property type="entry name" value="AlkB-like"/>
</dbReference>
<dbReference type="InterPro" id="IPR005123">
    <property type="entry name" value="Oxoglu/Fe-dep_dioxygenase_dom"/>
</dbReference>
<gene>
    <name evidence="7" type="primary">alkB</name>
    <name evidence="7" type="ORF">G3I67_00665</name>
</gene>
<dbReference type="SUPFAM" id="SSF51197">
    <property type="entry name" value="Clavaminate synthase-like"/>
    <property type="match status" value="1"/>
</dbReference>
<evidence type="ECO:0000256" key="5">
    <source>
        <dbReference type="PIRSR" id="PIRSR604574-2"/>
    </source>
</evidence>
<accession>A0A6B2QUC2</accession>
<dbReference type="GO" id="GO:0035515">
    <property type="term" value="F:oxidative RNA demethylase activity"/>
    <property type="evidence" value="ECO:0007669"/>
    <property type="project" value="TreeGrafter"/>
</dbReference>
<keyword evidence="1 5" id="KW-0479">Metal-binding</keyword>
<dbReference type="GO" id="GO:0008198">
    <property type="term" value="F:ferrous iron binding"/>
    <property type="evidence" value="ECO:0007669"/>
    <property type="project" value="TreeGrafter"/>
</dbReference>
<dbReference type="RefSeq" id="WP_163651065.1">
    <property type="nucleotide sequence ID" value="NZ_JAAGRN010000001.1"/>
</dbReference>
<keyword evidence="3 7" id="KW-0560">Oxidoreductase</keyword>
<dbReference type="GO" id="GO:0035516">
    <property type="term" value="F:broad specificity oxidative DNA demethylase activity"/>
    <property type="evidence" value="ECO:0007669"/>
    <property type="project" value="UniProtKB-EC"/>
</dbReference>
<dbReference type="GO" id="GO:0005737">
    <property type="term" value="C:cytoplasm"/>
    <property type="evidence" value="ECO:0007669"/>
    <property type="project" value="TreeGrafter"/>
</dbReference>
<comment type="caution">
    <text evidence="7">The sequence shown here is derived from an EMBL/GenBank/DDBJ whole genome shotgun (WGS) entry which is preliminary data.</text>
</comment>
<feature type="domain" description="Fe2OG dioxygenase" evidence="6">
    <location>
        <begin position="116"/>
        <end position="216"/>
    </location>
</feature>
<dbReference type="EC" id="1.14.11.33" evidence="7"/>
<evidence type="ECO:0000256" key="1">
    <source>
        <dbReference type="ARBA" id="ARBA00022723"/>
    </source>
</evidence>
<reference evidence="7" key="1">
    <citation type="submission" date="2020-02" db="EMBL/GenBank/DDBJ databases">
        <authorList>
            <person name="Chen W.-M."/>
        </authorList>
    </citation>
    <scope>NUCLEOTIDE SEQUENCE</scope>
    <source>
        <strain evidence="7">NBD-18</strain>
    </source>
</reference>
<keyword evidence="2" id="KW-0223">Dioxygenase</keyword>
<evidence type="ECO:0000313" key="7">
    <source>
        <dbReference type="EMBL" id="NDY81731.1"/>
    </source>
</evidence>
<dbReference type="EMBL" id="JAAGRN010000001">
    <property type="protein sequence ID" value="NDY81731.1"/>
    <property type="molecule type" value="Genomic_DNA"/>
</dbReference>